<comment type="caution">
    <text evidence="1">The sequence shown here is derived from an EMBL/GenBank/DDBJ whole genome shotgun (WGS) entry which is preliminary data.</text>
</comment>
<dbReference type="EMBL" id="JAVRFI010000019">
    <property type="protein sequence ID" value="MDT0452390.1"/>
    <property type="molecule type" value="Genomic_DNA"/>
</dbReference>
<keyword evidence="2" id="KW-1185">Reference proteome</keyword>
<organism evidence="1 2">
    <name type="scientific">Streptomyces hesseae</name>
    <dbReference type="NCBI Taxonomy" id="3075519"/>
    <lineage>
        <taxon>Bacteria</taxon>
        <taxon>Bacillati</taxon>
        <taxon>Actinomycetota</taxon>
        <taxon>Actinomycetes</taxon>
        <taxon>Kitasatosporales</taxon>
        <taxon>Streptomycetaceae</taxon>
        <taxon>Streptomyces</taxon>
    </lineage>
</organism>
<dbReference type="RefSeq" id="WP_311613866.1">
    <property type="nucleotide sequence ID" value="NZ_JAVRFI010000019.1"/>
</dbReference>
<sequence length="47" mass="4914">MSKGCCGVLAAVIVVWTLLGVLVSKAFFYAPLIAVALVRVLIEGKHG</sequence>
<accession>A0ABU2SWI7</accession>
<reference evidence="1" key="1">
    <citation type="submission" date="2024-05" db="EMBL/GenBank/DDBJ databases">
        <title>30 novel species of actinomycetes from the DSMZ collection.</title>
        <authorList>
            <person name="Nouioui I."/>
        </authorList>
    </citation>
    <scope>NUCLEOTIDE SEQUENCE</scope>
    <source>
        <strain evidence="1">DSM 40473</strain>
    </source>
</reference>
<proteinExistence type="predicted"/>
<protein>
    <submittedName>
        <fullName evidence="1">Uncharacterized protein</fullName>
    </submittedName>
</protein>
<evidence type="ECO:0000313" key="2">
    <source>
        <dbReference type="Proteomes" id="UP001180531"/>
    </source>
</evidence>
<dbReference type="Proteomes" id="UP001180531">
    <property type="component" value="Unassembled WGS sequence"/>
</dbReference>
<name>A0ABU2SWI7_9ACTN</name>
<evidence type="ECO:0000313" key="1">
    <source>
        <dbReference type="EMBL" id="MDT0452390.1"/>
    </source>
</evidence>
<gene>
    <name evidence="1" type="ORF">RM609_25360</name>
</gene>